<sequence>MEAKVKTLPSEIEQILLATVSSDKESMLNSNNSSSIPGFVAFRCDRKTTRGGGIVIFVRRGIAFEELSVCSPHSAFEFCCLSLNNLNPKIKLYVCYRAPGPTNSQDCWNEVLGSVDADDCSILVGDFNAHNAQWNCSKTDANGVSFMNAIEDRNLFIHNDSSNTFIDMRRGYKSNIDLVLSSPPISDSVSTTICDETWGSDHFPIFINVHAEKFCYHIKTFKIDSIRTDWQEADHLFEEAFSRFLTPEYERMPVRSKFDIYFQVIKDTISVCTPNKRPVSRRAHINPVPWWDAECDRAKRLRRAAYKKFSFSRKLDDLIVYNRRCAEAKKLFKTKKKNCFRSFAESLNFHVNPSYVWNTCKIFKKAITNVKPLHTSSYLQPGEGTSGALNKICPPWAPTRPDEEPSCESNDFLDMQIDFEEFNVALEDKKDSASPGMDGLNFGILKRLPIKYELQLLDLFNEMIKLGEFPHSWRDVFVHFIKKPDGKNYRPISLTSCTCKLLETIIKNRLQWWAETNNWLPLCQHGFRKGNSGIDNLAGLTMTVQSAFKERRDVYATFLDIEGAFDNVNIDILIQKLADLGSSLSTIRFIKFITAERHIFTSKHKSSHLVSYKGLPQGAVLSPLLYAIYTASLTSNLPESVSASCFADDTALYIKSDPHSSSIQTLEKAFKILDQNITNLGLSIAPHKSKFLHFSRTTKSSKQQIKIKSHMLSAQSSVKFLGITFDPRLDFNLQDNHFNPYAYSYQATYYKPNVDLSLGDKLKNADNWRELFDEYLQKHDTAVDIYTDGSKIQGLSRVGAEPPFFCPRSHHSKTIGLENHCSIFTAECTAIIEAIDHCLEYPNCDYIIFTDSLSALHSLASNTLSVKTSYLISKIKTIYAEFVTSNPTKYLKFVWIPSHIGIPGNEAVNALAKSAITSADRLSTQVPFTDFFQGFSEATRESSEQTNEREGLEKGTKFFSLYRTTSRNPWYHKKKLPRSFIVTINRMRSNHHGLAESLYRKNIIADKTCKCGHFEEELNHVLWSCELYQTQRRKLLDKLRLLGHPPPLNVESLIARPNIEACWVLCIYKPLNVRHHAFQLSLGSRIRRPLVSVVLASDFIMGLLCSIYCQLCESSPRAPTYGYPIASSSVVTVSLPELRGLVDFVHYSTRQVNGWSPLTRHGKTRKFRGRCTTNRCKGRRRSKQNYNLNVGYRSHGDNYFRAILIGSKSVTFIPEIENERCQAPVSRGFCDRDLGGQAGAVGRPYTWSWPVHSRQVFYLHKEVISYQVSLGMALSALRKSLESQVPPRPPAANKAVCTSPLFTGSATSKRLATSPLASHATPKRHAVTPASKQHDENNNEVGDQDRFVLVDRRRHRQRKQTAATPGAVHARQQPKPRPVQRRARHRPDVIVIKAKDASKYADILRSPKSNPTLQQKVGSSVNNIRRSAAGALMLQLKKGVENASDLGEGLGKVLGTAATASALLHTSTIEIKDLDECATKEEVTTALDALLGVPVSKRDPVKSLRKAYAGTQVAVVELPDDLVATALKLGHVRIGWVNCRIRAREEAARCYRCWSPGHVAARCKGPDRTELCYRCGQRATKQRTAKANSRAFSSENEELTTIVTRPQARAALWPGRSPRTADDENPPAQPQSLRGCPGPALRHHQQAAHRRDHPLADADGQAAICMHGGIPVQERPARVHPYFAWARIGGIFFFSVYAPPRLSERGFSALLAKITEEARGRRPLVIAGDFNAWSTEWGCRETRPRASILLDSLALLDALLLNTGDVPTFNSRQGSSIVNLTFVCETLTPRVLSWTVSGLYTHSDHQAIVFEIEDDGASSRPSTRRSYRWNARTLDVDCFSAVVSSASVAPGTAEDMASSLMSVITGACDASMSKANPRRRREPVYWWTAEIADLRRSCLRAFRLFQRSRGRHDEETHSANYASARRLLRVAIKTSKRRCWRQLCDEVNNDVWGKPYRIAMSRLGCPQAKQPSSPLLVRGAVAALFPRVPSGPALRLRRRAEEPIPAVSLKELKGAQSRIKKRSAPGPDGIPNSALKIAVAARPDIFLRVYTTCLETGVPSSWKRQRLVLLPKPGKPPDEPSSYRPLCMLDTAGKILERIICDRLEAFTERPRGLSERQYGFRKGRSTIDAIEDVISTAREAIAGKRWYRGTKKYCAVVTLDVRNAFNSARWDNILAALRRLLVPDYLLRIIASYFSARVLDFTTDEGPESYEVTAGVP</sequence>
<dbReference type="EMBL" id="CADCXV010000717">
    <property type="protein sequence ID" value="CAB0033689.1"/>
    <property type="molecule type" value="Genomic_DNA"/>
</dbReference>
<dbReference type="PROSITE" id="PS50879">
    <property type="entry name" value="RNASE_H_1"/>
    <property type="match status" value="1"/>
</dbReference>
<name>A0A6H5IDA7_9HYME</name>
<protein>
    <submittedName>
        <fullName evidence="6">Uncharacterized protein</fullName>
    </submittedName>
</protein>
<evidence type="ECO:0000259" key="3">
    <source>
        <dbReference type="PROSITE" id="PS50158"/>
    </source>
</evidence>
<dbReference type="InterPro" id="IPR036397">
    <property type="entry name" value="RNaseH_sf"/>
</dbReference>
<dbReference type="Pfam" id="PF00075">
    <property type="entry name" value="RNase_H"/>
    <property type="match status" value="1"/>
</dbReference>
<dbReference type="Pfam" id="PF00078">
    <property type="entry name" value="RVT_1"/>
    <property type="match status" value="2"/>
</dbReference>
<keyword evidence="1" id="KW-0479">Metal-binding</keyword>
<dbReference type="GO" id="GO:0071897">
    <property type="term" value="P:DNA biosynthetic process"/>
    <property type="evidence" value="ECO:0007669"/>
    <property type="project" value="UniProtKB-ARBA"/>
</dbReference>
<evidence type="ECO:0000313" key="6">
    <source>
        <dbReference type="EMBL" id="CAB0033689.1"/>
    </source>
</evidence>
<keyword evidence="1" id="KW-0863">Zinc-finger</keyword>
<dbReference type="GO" id="GO:0003676">
    <property type="term" value="F:nucleic acid binding"/>
    <property type="evidence" value="ECO:0007669"/>
    <property type="project" value="InterPro"/>
</dbReference>
<dbReference type="InterPro" id="IPR000477">
    <property type="entry name" value="RT_dom"/>
</dbReference>
<dbReference type="PANTHER" id="PTHR19446">
    <property type="entry name" value="REVERSE TRANSCRIPTASES"/>
    <property type="match status" value="1"/>
</dbReference>
<evidence type="ECO:0000256" key="1">
    <source>
        <dbReference type="PROSITE-ProRule" id="PRU00047"/>
    </source>
</evidence>
<dbReference type="CDD" id="cd09276">
    <property type="entry name" value="Rnase_HI_RT_non_LTR"/>
    <property type="match status" value="1"/>
</dbReference>
<dbReference type="InterPro" id="IPR012337">
    <property type="entry name" value="RNaseH-like_sf"/>
</dbReference>
<feature type="compositionally biased region" description="Basic and acidic residues" evidence="2">
    <location>
        <begin position="1332"/>
        <end position="1351"/>
    </location>
</feature>
<evidence type="ECO:0000313" key="7">
    <source>
        <dbReference type="Proteomes" id="UP000479190"/>
    </source>
</evidence>
<dbReference type="PROSITE" id="PS50878">
    <property type="entry name" value="RT_POL"/>
    <property type="match status" value="2"/>
</dbReference>
<feature type="domain" description="RNase H type-1" evidence="5">
    <location>
        <begin position="779"/>
        <end position="917"/>
    </location>
</feature>
<dbReference type="Pfam" id="PF14529">
    <property type="entry name" value="Exo_endo_phos_2"/>
    <property type="match status" value="2"/>
</dbReference>
<dbReference type="OrthoDB" id="7697131at2759"/>
<feature type="region of interest" description="Disordered" evidence="2">
    <location>
        <begin position="1308"/>
        <end position="1384"/>
    </location>
</feature>
<feature type="compositionally biased region" description="Basic residues" evidence="2">
    <location>
        <begin position="1641"/>
        <end position="1652"/>
    </location>
</feature>
<dbReference type="Proteomes" id="UP000479190">
    <property type="component" value="Unassembled WGS sequence"/>
</dbReference>
<dbReference type="GO" id="GO:0008270">
    <property type="term" value="F:zinc ion binding"/>
    <property type="evidence" value="ECO:0007669"/>
    <property type="project" value="UniProtKB-KW"/>
</dbReference>
<dbReference type="InterPro" id="IPR036691">
    <property type="entry name" value="Endo/exonu/phosph_ase_sf"/>
</dbReference>
<dbReference type="SUPFAM" id="SSF56219">
    <property type="entry name" value="DNase I-like"/>
    <property type="match status" value="2"/>
</dbReference>
<dbReference type="SUPFAM" id="SSF53098">
    <property type="entry name" value="Ribonuclease H-like"/>
    <property type="match status" value="1"/>
</dbReference>
<dbReference type="SUPFAM" id="SSF57756">
    <property type="entry name" value="Retrovirus zinc finger-like domains"/>
    <property type="match status" value="1"/>
</dbReference>
<dbReference type="Gene3D" id="3.30.420.10">
    <property type="entry name" value="Ribonuclease H-like superfamily/Ribonuclease H"/>
    <property type="match status" value="1"/>
</dbReference>
<reference evidence="6 7" key="1">
    <citation type="submission" date="2020-02" db="EMBL/GenBank/DDBJ databases">
        <authorList>
            <person name="Ferguson B K."/>
        </authorList>
    </citation>
    <scope>NUCLEOTIDE SEQUENCE [LARGE SCALE GENOMIC DNA]</scope>
</reference>
<evidence type="ECO:0000256" key="2">
    <source>
        <dbReference type="SAM" id="MobiDB-lite"/>
    </source>
</evidence>
<dbReference type="GO" id="GO:0042575">
    <property type="term" value="C:DNA polymerase complex"/>
    <property type="evidence" value="ECO:0007669"/>
    <property type="project" value="UniProtKB-ARBA"/>
</dbReference>
<dbReference type="SUPFAM" id="SSF56672">
    <property type="entry name" value="DNA/RNA polymerases"/>
    <property type="match status" value="2"/>
</dbReference>
<accession>A0A6H5IDA7</accession>
<feature type="domain" description="Reverse transcriptase" evidence="4">
    <location>
        <begin position="462"/>
        <end position="725"/>
    </location>
</feature>
<dbReference type="Gene3D" id="3.60.10.10">
    <property type="entry name" value="Endonuclease/exonuclease/phosphatase"/>
    <property type="match status" value="2"/>
</dbReference>
<dbReference type="InterPro" id="IPR036875">
    <property type="entry name" value="Znf_CCHC_sf"/>
</dbReference>
<keyword evidence="7" id="KW-1185">Reference proteome</keyword>
<feature type="compositionally biased region" description="Basic residues" evidence="2">
    <location>
        <begin position="1372"/>
        <end position="1384"/>
    </location>
</feature>
<dbReference type="InterPro" id="IPR001878">
    <property type="entry name" value="Znf_CCHC"/>
</dbReference>
<dbReference type="PROSITE" id="PS50158">
    <property type="entry name" value="ZF_CCHC"/>
    <property type="match status" value="1"/>
</dbReference>
<evidence type="ECO:0000259" key="4">
    <source>
        <dbReference type="PROSITE" id="PS50878"/>
    </source>
</evidence>
<evidence type="ECO:0000259" key="5">
    <source>
        <dbReference type="PROSITE" id="PS50879"/>
    </source>
</evidence>
<dbReference type="CDD" id="cd01650">
    <property type="entry name" value="RT_nLTR_like"/>
    <property type="match status" value="2"/>
</dbReference>
<dbReference type="InterPro" id="IPR002156">
    <property type="entry name" value="RNaseH_domain"/>
</dbReference>
<dbReference type="InterPro" id="IPR043502">
    <property type="entry name" value="DNA/RNA_pol_sf"/>
</dbReference>
<organism evidence="6 7">
    <name type="scientific">Trichogramma brassicae</name>
    <dbReference type="NCBI Taxonomy" id="86971"/>
    <lineage>
        <taxon>Eukaryota</taxon>
        <taxon>Metazoa</taxon>
        <taxon>Ecdysozoa</taxon>
        <taxon>Arthropoda</taxon>
        <taxon>Hexapoda</taxon>
        <taxon>Insecta</taxon>
        <taxon>Pterygota</taxon>
        <taxon>Neoptera</taxon>
        <taxon>Endopterygota</taxon>
        <taxon>Hymenoptera</taxon>
        <taxon>Apocrita</taxon>
        <taxon>Proctotrupomorpha</taxon>
        <taxon>Chalcidoidea</taxon>
        <taxon>Trichogrammatidae</taxon>
        <taxon>Trichogramma</taxon>
    </lineage>
</organism>
<dbReference type="GO" id="GO:0004523">
    <property type="term" value="F:RNA-DNA hybrid ribonuclease activity"/>
    <property type="evidence" value="ECO:0007669"/>
    <property type="project" value="InterPro"/>
</dbReference>
<gene>
    <name evidence="6" type="ORF">TBRA_LOCUS5587</name>
</gene>
<feature type="domain" description="CCHC-type" evidence="3">
    <location>
        <begin position="1549"/>
        <end position="1564"/>
    </location>
</feature>
<feature type="region of interest" description="Disordered" evidence="2">
    <location>
        <begin position="1610"/>
        <end position="1653"/>
    </location>
</feature>
<dbReference type="InterPro" id="IPR005135">
    <property type="entry name" value="Endo/exonuclease/phosphatase"/>
</dbReference>
<feature type="domain" description="Reverse transcriptase" evidence="4">
    <location>
        <begin position="2051"/>
        <end position="2218"/>
    </location>
</feature>
<dbReference type="Gene3D" id="4.10.60.10">
    <property type="entry name" value="Zinc finger, CCHC-type"/>
    <property type="match status" value="1"/>
</dbReference>
<proteinExistence type="predicted"/>
<keyword evidence="1" id="KW-0862">Zinc</keyword>